<dbReference type="RefSeq" id="WP_377360016.1">
    <property type="nucleotide sequence ID" value="NZ_JBHTCM010000016.1"/>
</dbReference>
<reference evidence="2" key="1">
    <citation type="journal article" date="2019" name="Int. J. Syst. Evol. Microbiol.">
        <title>The Global Catalogue of Microorganisms (GCM) 10K type strain sequencing project: providing services to taxonomists for standard genome sequencing and annotation.</title>
        <authorList>
            <consortium name="The Broad Institute Genomics Platform"/>
            <consortium name="The Broad Institute Genome Sequencing Center for Infectious Disease"/>
            <person name="Wu L."/>
            <person name="Ma J."/>
        </authorList>
    </citation>
    <scope>NUCLEOTIDE SEQUENCE [LARGE SCALE GENOMIC DNA]</scope>
    <source>
        <strain evidence="2">CGMCC 1.16275</strain>
    </source>
</reference>
<accession>A0ABW2KWN4</accession>
<dbReference type="InterPro" id="IPR036869">
    <property type="entry name" value="J_dom_sf"/>
</dbReference>
<dbReference type="PANTHER" id="PTHR14021:SF15">
    <property type="entry name" value="IRON-SULFUR CLUSTER CO-CHAPERONE PROTEIN HSCB"/>
    <property type="match status" value="1"/>
</dbReference>
<dbReference type="EMBL" id="JBHTCM010000016">
    <property type="protein sequence ID" value="MFC7334458.1"/>
    <property type="molecule type" value="Genomic_DNA"/>
</dbReference>
<comment type="caution">
    <text evidence="1">The sequence shown here is derived from an EMBL/GenBank/DDBJ whole genome shotgun (WGS) entry which is preliminary data.</text>
</comment>
<organism evidence="1 2">
    <name type="scientific">Rhodocista pekingensis</name>
    <dbReference type="NCBI Taxonomy" id="201185"/>
    <lineage>
        <taxon>Bacteria</taxon>
        <taxon>Pseudomonadati</taxon>
        <taxon>Pseudomonadota</taxon>
        <taxon>Alphaproteobacteria</taxon>
        <taxon>Rhodospirillales</taxon>
        <taxon>Azospirillaceae</taxon>
        <taxon>Rhodocista</taxon>
    </lineage>
</organism>
<gene>
    <name evidence="1" type="ORF">ACFQPS_14915</name>
</gene>
<dbReference type="Proteomes" id="UP001596456">
    <property type="component" value="Unassembled WGS sequence"/>
</dbReference>
<dbReference type="Gene3D" id="1.10.287.110">
    <property type="entry name" value="DnaJ domain"/>
    <property type="match status" value="1"/>
</dbReference>
<evidence type="ECO:0000313" key="1">
    <source>
        <dbReference type="EMBL" id="MFC7334458.1"/>
    </source>
</evidence>
<name>A0ABW2KWN4_9PROT</name>
<evidence type="ECO:0000313" key="2">
    <source>
        <dbReference type="Proteomes" id="UP001596456"/>
    </source>
</evidence>
<dbReference type="SUPFAM" id="SSF46565">
    <property type="entry name" value="Chaperone J-domain"/>
    <property type="match status" value="1"/>
</dbReference>
<protein>
    <submittedName>
        <fullName evidence="1">Molecular chaperone DnaJ</fullName>
    </submittedName>
</protein>
<sequence length="210" mass="22593">MTQAPPGSGPRRAAPIDGDLGSCWLCGRAVSPRALFCHQCGTIQPPAALDAFARLTLPRRFDLEPAELERQHAGFHRVLDPARFEGRGPREKAMAQAHRDALDDALAELRDPMRRAALLLKLAGVPAAAEPLSDPWAQAVAAAGDAAALDRTAAEIGRERETVLRALSAAFRREEGEEAAVLLGRLRRLQAAAEAARRRRRDLAPPPEGG</sequence>
<dbReference type="PANTHER" id="PTHR14021">
    <property type="entry name" value="IRON-SULFUR CLUSTER CO-CHAPERONE PROTEIN HSCB"/>
    <property type="match status" value="1"/>
</dbReference>
<keyword evidence="2" id="KW-1185">Reference proteome</keyword>
<dbReference type="InterPro" id="IPR004640">
    <property type="entry name" value="HscB"/>
</dbReference>
<proteinExistence type="predicted"/>